<evidence type="ECO:0000256" key="6">
    <source>
        <dbReference type="ARBA" id="ARBA00023242"/>
    </source>
</evidence>
<dbReference type="KEGG" id="ngr:NAEGRDRAFT_66742"/>
<dbReference type="InterPro" id="IPR036236">
    <property type="entry name" value="Znf_C2H2_sf"/>
</dbReference>
<evidence type="ECO:0000256" key="7">
    <source>
        <dbReference type="ARBA" id="ARBA00023274"/>
    </source>
</evidence>
<keyword evidence="5" id="KW-0694">RNA-binding</keyword>
<dbReference type="InterPro" id="IPR003604">
    <property type="entry name" value="Matrin/U1-like-C_Znf_C2H2"/>
</dbReference>
<dbReference type="GO" id="GO:0000395">
    <property type="term" value="P:mRNA 5'-splice site recognition"/>
    <property type="evidence" value="ECO:0007669"/>
    <property type="project" value="InterPro"/>
</dbReference>
<dbReference type="GO" id="GO:0005685">
    <property type="term" value="C:U1 snRNP"/>
    <property type="evidence" value="ECO:0007669"/>
    <property type="project" value="InterPro"/>
</dbReference>
<dbReference type="GeneID" id="8857483"/>
<evidence type="ECO:0000259" key="9">
    <source>
        <dbReference type="PROSITE" id="PS50171"/>
    </source>
</evidence>
<feature type="region of interest" description="Disordered" evidence="8">
    <location>
        <begin position="115"/>
        <end position="138"/>
    </location>
</feature>
<dbReference type="PANTHER" id="PTHR31148:SF1">
    <property type="entry name" value="U1 SMALL NUCLEAR RIBONUCLEOPROTEIN C"/>
    <property type="match status" value="1"/>
</dbReference>
<dbReference type="RefSeq" id="XP_002678135.1">
    <property type="nucleotide sequence ID" value="XM_002678089.1"/>
</dbReference>
<keyword evidence="6" id="KW-0539">Nucleus</keyword>
<dbReference type="InterPro" id="IPR013085">
    <property type="entry name" value="U1-CZ_Znf_C2H2"/>
</dbReference>
<organism evidence="11">
    <name type="scientific">Naegleria gruberi</name>
    <name type="common">Amoeba</name>
    <dbReference type="NCBI Taxonomy" id="5762"/>
    <lineage>
        <taxon>Eukaryota</taxon>
        <taxon>Discoba</taxon>
        <taxon>Heterolobosea</taxon>
        <taxon>Tetramitia</taxon>
        <taxon>Eutetramitia</taxon>
        <taxon>Vahlkampfiidae</taxon>
        <taxon>Naegleria</taxon>
    </lineage>
</organism>
<dbReference type="InParanoid" id="D2VCZ5"/>
<evidence type="ECO:0000256" key="5">
    <source>
        <dbReference type="ARBA" id="ARBA00022884"/>
    </source>
</evidence>
<evidence type="ECO:0000256" key="3">
    <source>
        <dbReference type="ARBA" id="ARBA00022771"/>
    </source>
</evidence>
<dbReference type="Pfam" id="PF06220">
    <property type="entry name" value="zf-U1"/>
    <property type="match status" value="1"/>
</dbReference>
<evidence type="ECO:0000256" key="2">
    <source>
        <dbReference type="ARBA" id="ARBA00022723"/>
    </source>
</evidence>
<dbReference type="SMART" id="SM00451">
    <property type="entry name" value="ZnF_U1"/>
    <property type="match status" value="1"/>
</dbReference>
<dbReference type="OMA" id="HEMPGNT"/>
<gene>
    <name evidence="10" type="ORF">NAEGRDRAFT_66742</name>
</gene>
<keyword evidence="11" id="KW-1185">Reference proteome</keyword>
<keyword evidence="4" id="KW-0862">Zinc</keyword>
<evidence type="ECO:0000256" key="4">
    <source>
        <dbReference type="ARBA" id="ARBA00022833"/>
    </source>
</evidence>
<evidence type="ECO:0000313" key="11">
    <source>
        <dbReference type="Proteomes" id="UP000006671"/>
    </source>
</evidence>
<dbReference type="InterPro" id="IPR000690">
    <property type="entry name" value="Matrin/U1-C_Znf_C2H2"/>
</dbReference>
<evidence type="ECO:0000313" key="10">
    <source>
        <dbReference type="EMBL" id="EFC45391.1"/>
    </source>
</evidence>
<name>D2VCZ5_NAEGR</name>
<evidence type="ECO:0000256" key="1">
    <source>
        <dbReference type="ARBA" id="ARBA00004123"/>
    </source>
</evidence>
<feature type="compositionally biased region" description="Low complexity" evidence="8">
    <location>
        <begin position="115"/>
        <end position="136"/>
    </location>
</feature>
<keyword evidence="3" id="KW-0863">Zinc-finger</keyword>
<reference evidence="10 11" key="1">
    <citation type="journal article" date="2010" name="Cell">
        <title>The genome of Naegleria gruberi illuminates early eukaryotic versatility.</title>
        <authorList>
            <person name="Fritz-Laylin L.K."/>
            <person name="Prochnik S.E."/>
            <person name="Ginger M.L."/>
            <person name="Dacks J.B."/>
            <person name="Carpenter M.L."/>
            <person name="Field M.C."/>
            <person name="Kuo A."/>
            <person name="Paredez A."/>
            <person name="Chapman J."/>
            <person name="Pham J."/>
            <person name="Shu S."/>
            <person name="Neupane R."/>
            <person name="Cipriano M."/>
            <person name="Mancuso J."/>
            <person name="Tu H."/>
            <person name="Salamov A."/>
            <person name="Lindquist E."/>
            <person name="Shapiro H."/>
            <person name="Lucas S."/>
            <person name="Grigoriev I.V."/>
            <person name="Cande W.Z."/>
            <person name="Fulton C."/>
            <person name="Rokhsar D.S."/>
            <person name="Dawson S.C."/>
        </authorList>
    </citation>
    <scope>NUCLEOTIDE SEQUENCE [LARGE SCALE GENOMIC DNA]</scope>
    <source>
        <strain evidence="10 11">NEG-M</strain>
    </source>
</reference>
<protein>
    <submittedName>
        <fullName evidence="10">Predicted protein</fullName>
    </submittedName>
</protein>
<dbReference type="eggNOG" id="KOG3454">
    <property type="taxonomic scope" value="Eukaryota"/>
</dbReference>
<dbReference type="STRING" id="5762.D2VCZ5"/>
<feature type="domain" description="Matrin-type" evidence="9">
    <location>
        <begin position="4"/>
        <end position="36"/>
    </location>
</feature>
<evidence type="ECO:0000256" key="8">
    <source>
        <dbReference type="SAM" id="MobiDB-lite"/>
    </source>
</evidence>
<comment type="subcellular location">
    <subcellularLocation>
        <location evidence="1">Nucleus</location>
    </subcellularLocation>
</comment>
<dbReference type="Proteomes" id="UP000006671">
    <property type="component" value="Unassembled WGS sequence"/>
</dbReference>
<dbReference type="PIRSF" id="PIRSF037969">
    <property type="entry name" value="U1_snRNP-C"/>
    <property type="match status" value="1"/>
</dbReference>
<dbReference type="GO" id="GO:0030627">
    <property type="term" value="F:pre-mRNA 5'-splice site binding"/>
    <property type="evidence" value="ECO:0007669"/>
    <property type="project" value="InterPro"/>
</dbReference>
<proteinExistence type="predicted"/>
<dbReference type="GO" id="GO:0008270">
    <property type="term" value="F:zinc ion binding"/>
    <property type="evidence" value="ECO:0007669"/>
    <property type="project" value="UniProtKB-KW"/>
</dbReference>
<dbReference type="OrthoDB" id="76567at2759"/>
<dbReference type="EMBL" id="GG738863">
    <property type="protein sequence ID" value="EFC45391.1"/>
    <property type="molecule type" value="Genomic_DNA"/>
</dbReference>
<dbReference type="PROSITE" id="PS50171">
    <property type="entry name" value="ZF_MATRIN"/>
    <property type="match status" value="1"/>
</dbReference>
<sequence length="226" mass="24900">MPKFYCDYCDVFLTNDSISVRKLHCKGWRHKTNVRAFFAQFVGDPTSALMVSTQQVPKEDAKEVPSLMIGVQPEQMMMGVPLLVNGMLVQNGVILPNPSASGTMMILQNNLSNTNNNQTIQTSSTTTTTSSSAASNPTQHISNNVLHAIGQMTKTPENSIPPFPDTSFKPPFADENSQQPNWFLFPPPPPPHLINLCPNIPLTGSYQQTAPSPPFPYMLQKQKVVN</sequence>
<dbReference type="VEuPathDB" id="AmoebaDB:NAEGRDRAFT_66742"/>
<dbReference type="AlphaFoldDB" id="D2VCZ5"/>
<dbReference type="PANTHER" id="PTHR31148">
    <property type="entry name" value="U1 SMALL NUCLEAR RIBONUCLEOPROTEIN C"/>
    <property type="match status" value="1"/>
</dbReference>
<accession>D2VCZ5</accession>
<keyword evidence="2" id="KW-0479">Metal-binding</keyword>
<dbReference type="InterPro" id="IPR017340">
    <property type="entry name" value="U1_snRNP-C"/>
</dbReference>
<keyword evidence="7" id="KW-0687">Ribonucleoprotein</keyword>
<dbReference type="SUPFAM" id="SSF57667">
    <property type="entry name" value="beta-beta-alpha zinc fingers"/>
    <property type="match status" value="1"/>
</dbReference>
<dbReference type="Gene3D" id="3.30.160.60">
    <property type="entry name" value="Classic Zinc Finger"/>
    <property type="match status" value="1"/>
</dbReference>